<gene>
    <name evidence="2" type="ORF">HJG63_012029</name>
</gene>
<dbReference type="EMBL" id="JACASE010000007">
    <property type="protein sequence ID" value="KAF6447625.1"/>
    <property type="molecule type" value="Genomic_DNA"/>
</dbReference>
<feature type="compositionally biased region" description="Basic residues" evidence="1">
    <location>
        <begin position="94"/>
        <end position="108"/>
    </location>
</feature>
<organism evidence="2 3">
    <name type="scientific">Rousettus aegyptiacus</name>
    <name type="common">Egyptian fruit bat</name>
    <name type="synonym">Pteropus aegyptiacus</name>
    <dbReference type="NCBI Taxonomy" id="9407"/>
    <lineage>
        <taxon>Eukaryota</taxon>
        <taxon>Metazoa</taxon>
        <taxon>Chordata</taxon>
        <taxon>Craniata</taxon>
        <taxon>Vertebrata</taxon>
        <taxon>Euteleostomi</taxon>
        <taxon>Mammalia</taxon>
        <taxon>Eutheria</taxon>
        <taxon>Laurasiatheria</taxon>
        <taxon>Chiroptera</taxon>
        <taxon>Yinpterochiroptera</taxon>
        <taxon>Pteropodoidea</taxon>
        <taxon>Pteropodidae</taxon>
        <taxon>Rousettinae</taxon>
        <taxon>Rousettus</taxon>
    </lineage>
</organism>
<evidence type="ECO:0000313" key="3">
    <source>
        <dbReference type="Proteomes" id="UP000593571"/>
    </source>
</evidence>
<evidence type="ECO:0000256" key="1">
    <source>
        <dbReference type="SAM" id="MobiDB-lite"/>
    </source>
</evidence>
<comment type="caution">
    <text evidence="2">The sequence shown here is derived from an EMBL/GenBank/DDBJ whole genome shotgun (WGS) entry which is preliminary data.</text>
</comment>
<dbReference type="Proteomes" id="UP000593571">
    <property type="component" value="Unassembled WGS sequence"/>
</dbReference>
<protein>
    <submittedName>
        <fullName evidence="2">Uncharacterized protein</fullName>
    </submittedName>
</protein>
<sequence length="131" mass="14193">MTSSGVSYFSDLCKDQGQRRMPATGSRSPQRPSVRCAPSPRAPHLTVPPSPTLHLLAARFPGGNQRPRYIRRGGSGASETSWAASQAPPSAASSRRHLPPPRSRRSLHRAGTDALLGHPCARLCPQRRRVL</sequence>
<dbReference type="AlphaFoldDB" id="A0A7J8FJ55"/>
<keyword evidence="3" id="KW-1185">Reference proteome</keyword>
<feature type="region of interest" description="Disordered" evidence="1">
    <location>
        <begin position="1"/>
        <end position="113"/>
    </location>
</feature>
<name>A0A7J8FJ55_ROUAE</name>
<evidence type="ECO:0000313" key="2">
    <source>
        <dbReference type="EMBL" id="KAF6447625.1"/>
    </source>
</evidence>
<feature type="compositionally biased region" description="Low complexity" evidence="1">
    <location>
        <begin position="83"/>
        <end position="93"/>
    </location>
</feature>
<accession>A0A7J8FJ55</accession>
<reference evidence="2 3" key="1">
    <citation type="journal article" date="2020" name="Nature">
        <title>Six reference-quality genomes reveal evolution of bat adaptations.</title>
        <authorList>
            <person name="Jebb D."/>
            <person name="Huang Z."/>
            <person name="Pippel M."/>
            <person name="Hughes G.M."/>
            <person name="Lavrichenko K."/>
            <person name="Devanna P."/>
            <person name="Winkler S."/>
            <person name="Jermiin L.S."/>
            <person name="Skirmuntt E.C."/>
            <person name="Katzourakis A."/>
            <person name="Burkitt-Gray L."/>
            <person name="Ray D.A."/>
            <person name="Sullivan K.A.M."/>
            <person name="Roscito J.G."/>
            <person name="Kirilenko B.M."/>
            <person name="Davalos L.M."/>
            <person name="Corthals A.P."/>
            <person name="Power M.L."/>
            <person name="Jones G."/>
            <person name="Ransome R.D."/>
            <person name="Dechmann D.K.N."/>
            <person name="Locatelli A.G."/>
            <person name="Puechmaille S.J."/>
            <person name="Fedrigo O."/>
            <person name="Jarvis E.D."/>
            <person name="Hiller M."/>
            <person name="Vernes S.C."/>
            <person name="Myers E.W."/>
            <person name="Teeling E.C."/>
        </authorList>
    </citation>
    <scope>NUCLEOTIDE SEQUENCE [LARGE SCALE GENOMIC DNA]</scope>
    <source>
        <strain evidence="2">MRouAeg1</strain>
        <tissue evidence="2">Muscle</tissue>
    </source>
</reference>
<proteinExistence type="predicted"/>